<reference evidence="4" key="5">
    <citation type="journal article" date="2007" name="Genome Res.">
        <title>Curated Genome Annotation of Oryza sativa ssp. japonica and Comparative Genome Analysis with Arabidopsis thaliana.</title>
        <authorList>
            <consortium name="The Rice Annotation Project (RAP)"/>
            <person name="Itoh T."/>
            <person name="Tanaka T."/>
            <person name="Barrero R.A."/>
            <person name="Yamasaki C."/>
            <person name="Fujii Y."/>
            <person name="Hilton P.B."/>
            <person name="Antonio B.A."/>
            <person name="Aono H."/>
            <person name="Apweiler R."/>
            <person name="Bruskiewich R."/>
            <person name="Bureau T."/>
            <person name="Burr F."/>
            <person name="Costa de Oliveira A."/>
            <person name="Fuks G."/>
            <person name="Habara T."/>
            <person name="Haberer G."/>
            <person name="Han B."/>
            <person name="Harada E."/>
            <person name="Hiraki A.T."/>
            <person name="Hirochika H."/>
            <person name="Hoen D."/>
            <person name="Hokari H."/>
            <person name="Hosokawa S."/>
            <person name="Hsing Y."/>
            <person name="Ikawa H."/>
            <person name="Ikeo K."/>
            <person name="Imanishi T."/>
            <person name="Ito Y."/>
            <person name="Jaiswal P."/>
            <person name="Kanno M."/>
            <person name="Kawahara Y."/>
            <person name="Kawamura T."/>
            <person name="Kawashima H."/>
            <person name="Khurana J.P."/>
            <person name="Kikuchi S."/>
            <person name="Komatsu S."/>
            <person name="Koyanagi K.O."/>
            <person name="Kubooka H."/>
            <person name="Lieberherr D."/>
            <person name="Lin Y.C."/>
            <person name="Lonsdale D."/>
            <person name="Matsumoto T."/>
            <person name="Matsuya A."/>
            <person name="McCombie W.R."/>
            <person name="Messing J."/>
            <person name="Miyao A."/>
            <person name="Mulder N."/>
            <person name="Nagamura Y."/>
            <person name="Nam J."/>
            <person name="Namiki N."/>
            <person name="Numa H."/>
            <person name="Nurimoto S."/>
            <person name="O'donovan C."/>
            <person name="Ohyanagi H."/>
            <person name="Okido T."/>
            <person name="Oota S."/>
            <person name="Osato N."/>
            <person name="Palmer L.E."/>
            <person name="Quetier F."/>
            <person name="Raghuvanshi S."/>
            <person name="Saichi N."/>
            <person name="Sakai H."/>
            <person name="Sakai Y."/>
            <person name="Sakata K."/>
            <person name="Sakurai T."/>
            <person name="Sato F."/>
            <person name="Sato Y."/>
            <person name="Schoof H."/>
            <person name="Seki M."/>
            <person name="Shibata M."/>
            <person name="Shimizu Y."/>
            <person name="Shinozaki K."/>
            <person name="Shinso Y."/>
            <person name="Singh N.K."/>
            <person name="Smith-White B."/>
            <person name="Takeda J."/>
            <person name="Tanino M."/>
            <person name="Tatusova T."/>
            <person name="Thongjuea S."/>
            <person name="Todokoro F."/>
            <person name="Tsugane M."/>
            <person name="Tyagi A.K."/>
            <person name="Vanavichit A."/>
            <person name="Wang A."/>
            <person name="Wing R.A."/>
            <person name="Yamaguchi K."/>
            <person name="Yamamoto M."/>
            <person name="Yamamoto N."/>
            <person name="Yu Y."/>
            <person name="Zhang H."/>
            <person name="Zhao Q."/>
            <person name="Higo K."/>
            <person name="Burr B."/>
            <person name="Gojobori T."/>
            <person name="Sasaki T."/>
        </authorList>
    </citation>
    <scope>NUCLEOTIDE SEQUENCE</scope>
</reference>
<dbReference type="Pfam" id="PF13410">
    <property type="entry name" value="GST_C_2"/>
    <property type="match status" value="1"/>
</dbReference>
<dbReference type="Gramene" id="Os03t0283000-00">
    <property type="protein sequence ID" value="Os03t0283000-00"/>
    <property type="gene ID" value="Os03g0283000"/>
</dbReference>
<dbReference type="CDD" id="cd03203">
    <property type="entry name" value="GST_C_Lambda"/>
    <property type="match status" value="1"/>
</dbReference>
<evidence type="ECO:0000256" key="1">
    <source>
        <dbReference type="SAM" id="MobiDB-lite"/>
    </source>
</evidence>
<feature type="region of interest" description="Disordered" evidence="1">
    <location>
        <begin position="274"/>
        <end position="294"/>
    </location>
</feature>
<dbReference type="InterPro" id="IPR040079">
    <property type="entry name" value="Glutathione_S-Trfase"/>
</dbReference>
<name>A0A0P0VW86_ORYSJ</name>
<dbReference type="InterPro" id="IPR036249">
    <property type="entry name" value="Thioredoxin-like_sf"/>
</dbReference>
<dbReference type="PANTHER" id="PTHR44328">
    <property type="entry name" value="GLUTATHIONE S-TRANSFERASE L1"/>
    <property type="match status" value="1"/>
</dbReference>
<dbReference type="SUPFAM" id="SSF52833">
    <property type="entry name" value="Thioredoxin-like"/>
    <property type="match status" value="1"/>
</dbReference>
<organism evidence="3 5">
    <name type="scientific">Oryza sativa subsp. japonica</name>
    <name type="common">Rice</name>
    <dbReference type="NCBI Taxonomy" id="39947"/>
    <lineage>
        <taxon>Eukaryota</taxon>
        <taxon>Viridiplantae</taxon>
        <taxon>Streptophyta</taxon>
        <taxon>Embryophyta</taxon>
        <taxon>Tracheophyta</taxon>
        <taxon>Spermatophyta</taxon>
        <taxon>Magnoliopsida</taxon>
        <taxon>Liliopsida</taxon>
        <taxon>Poales</taxon>
        <taxon>Poaceae</taxon>
        <taxon>BOP clade</taxon>
        <taxon>Oryzoideae</taxon>
        <taxon>Oryzeae</taxon>
        <taxon>Oryzinae</taxon>
        <taxon>Oryza</taxon>
        <taxon>Oryza sativa</taxon>
    </lineage>
</organism>
<dbReference type="InterPro" id="IPR004045">
    <property type="entry name" value="Glutathione_S-Trfase_N"/>
</dbReference>
<dbReference type="AlphaFoldDB" id="A0A0P0VW86"/>
<dbReference type="SMR" id="A0A0P0VW86"/>
<evidence type="ECO:0000313" key="4">
    <source>
        <dbReference type="EMBL" id="BAF11664.1"/>
    </source>
</evidence>
<proteinExistence type="predicted"/>
<dbReference type="FunFam" id="1.20.1050.10:FF:000041">
    <property type="entry name" value="Lambda class glutathione S-transferase"/>
    <property type="match status" value="1"/>
</dbReference>
<sequence length="294" mass="33018">MLSVTSTITLICICQIISTLLMYKKLQWQIVHVNICPYAQRAWIARNYKGLQEKIKLVPMDTNDRPAWYKEVYPKNTLPSLEHNNKIIGESLDLIKYIDINFAGPRLTPDDSEKQRLAEELLAYSDIFNQAVRSALISKDAMTAEAAAALDNIEFSLSKFDDGPFFLGQFSLVDIAYAPFIDGFQTLFAGIKNYDITEGRANIQIFIKELNKIDAYMHTKQDPSEVIALTKKKLGGRIHRWGLSLSSISAEPPALHAEQQPHGFGREAAYCISADQPGRKEGANEDNISRSMGD</sequence>
<evidence type="ECO:0000259" key="2">
    <source>
        <dbReference type="PROSITE" id="PS50404"/>
    </source>
</evidence>
<dbReference type="GO" id="GO:0004364">
    <property type="term" value="F:glutathione transferase activity"/>
    <property type="evidence" value="ECO:0007669"/>
    <property type="project" value="InterPro"/>
</dbReference>
<reference evidence="3" key="4">
    <citation type="submission" date="2006-01" db="EMBL/GenBank/DDBJ databases">
        <title>Oryza sativa chromosome 3 BAC OSJNBa0044H10 genomic sequence.</title>
        <authorList>
            <person name="Buell C.R."/>
            <person name="Yuan Q."/>
            <person name="Ouyang S."/>
            <person name="Liu J."/>
            <person name="Gansberger K."/>
            <person name="Jones K.M."/>
            <person name="Overton II L.L."/>
            <person name="Tsitrin T."/>
            <person name="Kim M.M."/>
            <person name="Bera J.J."/>
            <person name="Jin S.S."/>
            <person name="Fadrosh D.W."/>
            <person name="Tallon L.J."/>
            <person name="Koo H."/>
            <person name="Zismann V."/>
            <person name="Hsiao J."/>
            <person name="Blunt S."/>
            <person name="Vanaken S.S."/>
            <person name="Riedmuller S.B."/>
            <person name="Utterback T.T."/>
            <person name="Feldblyum T.V."/>
            <person name="Yang Q.Q."/>
            <person name="Haas B.J."/>
            <person name="Suh B.B."/>
            <person name="Peterson J.J."/>
            <person name="Quackenbush J."/>
            <person name="White O."/>
            <person name="Salzberg S.L."/>
            <person name="Fraser C.M."/>
        </authorList>
    </citation>
    <scope>NUCLEOTIDE SEQUENCE</scope>
</reference>
<feature type="domain" description="GST N-terminal" evidence="2">
    <location>
        <begin position="26"/>
        <end position="106"/>
    </location>
</feature>
<reference evidence="3" key="1">
    <citation type="submission" date="2003-06" db="EMBL/GenBank/DDBJ databases">
        <authorList>
            <person name="Buell R."/>
        </authorList>
    </citation>
    <scope>NUCLEOTIDE SEQUENCE</scope>
</reference>
<dbReference type="KEGG" id="dosa:Os03g0283000"/>
<evidence type="ECO:0000313" key="3">
    <source>
        <dbReference type="EMBL" id="AAN64478.1"/>
    </source>
</evidence>
<dbReference type="Proteomes" id="UP000000763">
    <property type="component" value="Chromosome 3"/>
</dbReference>
<dbReference type="PROSITE" id="PS50404">
    <property type="entry name" value="GST_NTER"/>
    <property type="match status" value="1"/>
</dbReference>
<dbReference type="EMBL" id="AC084405">
    <property type="protein sequence ID" value="AAN64478.1"/>
    <property type="molecule type" value="Genomic_DNA"/>
</dbReference>
<accession>A0A0P0VW86</accession>
<dbReference type="Gene3D" id="3.40.30.10">
    <property type="entry name" value="Glutaredoxin"/>
    <property type="match status" value="1"/>
</dbReference>
<reference evidence="4" key="6">
    <citation type="journal article" date="2008" name="Nucleic Acids Res.">
        <title>The Rice Annotation Project Database (RAP-DB): 2008 update.</title>
        <authorList>
            <consortium name="The Rice Annotation Project (RAP)"/>
            <person name="Tanaka T."/>
            <person name="Antonio B.A."/>
            <person name="Kikuchi S."/>
            <person name="Matsumoto T."/>
            <person name="Nagamura Y."/>
            <person name="Numa H."/>
            <person name="Sakai H."/>
            <person name="Wu J."/>
            <person name="Itoh T."/>
            <person name="Sasaki T."/>
            <person name="Aono R."/>
            <person name="Fujii Y."/>
            <person name="Habara T."/>
            <person name="Harada E."/>
            <person name="Kanno M."/>
            <person name="Kawahara Y."/>
            <person name="Kawashima H."/>
            <person name="Kubooka H."/>
            <person name="Matsuya A."/>
            <person name="Nakaoka H."/>
            <person name="Saichi N."/>
            <person name="Sanbonmatsu R."/>
            <person name="Sato Y."/>
            <person name="Shinso Y."/>
            <person name="Suzuki M."/>
            <person name="Takeda J."/>
            <person name="Tanino M."/>
            <person name="Todokoro F."/>
            <person name="Yamaguchi K."/>
            <person name="Yamamoto N."/>
            <person name="Yamasaki C."/>
            <person name="Imanishi T."/>
            <person name="Okido T."/>
            <person name="Tada M."/>
            <person name="Ikeo K."/>
            <person name="Tateno Y."/>
            <person name="Gojobori T."/>
            <person name="Lin Y.C."/>
            <person name="Wei F.J."/>
            <person name="Hsing Y.I."/>
            <person name="Zhao Q."/>
            <person name="Han B."/>
            <person name="Kramer M.R."/>
            <person name="McCombie R.W."/>
            <person name="Lonsdale D."/>
            <person name="O'Donovan C.C."/>
            <person name="Whitfield E.J."/>
            <person name="Apweiler R."/>
            <person name="Koyanagi K.O."/>
            <person name="Khurana J.P."/>
            <person name="Raghuvanshi S."/>
            <person name="Singh N.K."/>
            <person name="Tyagi A.K."/>
            <person name="Haberer G."/>
            <person name="Fujisawa M."/>
            <person name="Hosokawa S."/>
            <person name="Ito Y."/>
            <person name="Ikawa H."/>
            <person name="Shibata M."/>
            <person name="Yamamoto M."/>
            <person name="Bruskiewich R.M."/>
            <person name="Hoen D.R."/>
            <person name="Bureau TE."/>
            <person name="Namiki N."/>
            <person name="Ohyanagi H."/>
            <person name="Sakai Y."/>
            <person name="Nobushima S."/>
            <person name="Sakata K."/>
            <person name="Barrero R.A."/>
            <person name="Sato Y."/>
            <person name="Souvorov A."/>
            <person name="Smith-White B."/>
            <person name="Tatusova T."/>
            <person name="An S."/>
            <person name="An G."/>
            <person name="OOta S."/>
            <person name="Fuks G."/>
            <person name="Messing J."/>
            <person name="Christie K.R."/>
            <person name="Lieberherr D."/>
            <person name="Kim H."/>
            <person name="Zuccolo A."/>
            <person name="Wing R.A."/>
            <person name="Nobuta K."/>
            <person name="Green P.J."/>
            <person name="Lu C."/>
            <person name="Meyers BC."/>
            <person name="Chaparro C."/>
            <person name="Piegu B."/>
            <person name="Panaud O."/>
            <person name="Echeverria M."/>
        </authorList>
    </citation>
    <scope>NUCLEOTIDE SEQUENCE</scope>
</reference>
<reference evidence="4" key="3">
    <citation type="journal article" date="2006" name="Nucleic Acids Res.">
        <title>The Rice Annotation Project Database (RAP-DB): hub for Oryza sativa ssp. japonica genome information.</title>
        <authorList>
            <person name="Ohyanagi H."/>
            <person name="Tanaka T."/>
            <person name="Sakai H."/>
            <person name="Shigemoto Y."/>
            <person name="Yamaguchi K."/>
            <person name="Habara T."/>
            <person name="Fujii Y."/>
            <person name="Antonio B.A."/>
            <person name="Nagamura Y."/>
            <person name="Imanishi T."/>
            <person name="Ikeo K."/>
            <person name="Itoh T."/>
            <person name="Gojobori T."/>
            <person name="Sasaki T."/>
        </authorList>
    </citation>
    <scope>NUCLEOTIDE SEQUENCE</scope>
</reference>
<evidence type="ECO:0000313" key="5">
    <source>
        <dbReference type="Proteomes" id="UP000000763"/>
    </source>
</evidence>
<dbReference type="Pfam" id="PF13417">
    <property type="entry name" value="GST_N_3"/>
    <property type="match status" value="1"/>
</dbReference>
<dbReference type="InterPro" id="IPR036282">
    <property type="entry name" value="Glutathione-S-Trfase_C_sf"/>
</dbReference>
<reference evidence="4 5" key="2">
    <citation type="journal article" date="2005" name="Nature">
        <title>The map-based sequence of the rice genome.</title>
        <authorList>
            <consortium name="International rice genome sequencing project (IRGSP)"/>
            <person name="Matsumoto T."/>
            <person name="Wu J."/>
            <person name="Kanamori H."/>
            <person name="Katayose Y."/>
            <person name="Fujisawa M."/>
            <person name="Namiki N."/>
            <person name="Mizuno H."/>
            <person name="Yamamoto K."/>
            <person name="Antonio B.A."/>
            <person name="Baba T."/>
            <person name="Sakata K."/>
            <person name="Nagamura Y."/>
            <person name="Aoki H."/>
            <person name="Arikawa K."/>
            <person name="Arita K."/>
            <person name="Bito T."/>
            <person name="Chiden Y."/>
            <person name="Fujitsuka N."/>
            <person name="Fukunaka R."/>
            <person name="Hamada M."/>
            <person name="Harada C."/>
            <person name="Hayashi A."/>
            <person name="Hijishita S."/>
            <person name="Honda M."/>
            <person name="Hosokawa S."/>
            <person name="Ichikawa Y."/>
            <person name="Idonuma A."/>
            <person name="Iijima M."/>
            <person name="Ikeda M."/>
            <person name="Ikeno M."/>
            <person name="Ito K."/>
            <person name="Ito S."/>
            <person name="Ito T."/>
            <person name="Ito Y."/>
            <person name="Ito Y."/>
            <person name="Iwabuchi A."/>
            <person name="Kamiya K."/>
            <person name="Karasawa W."/>
            <person name="Kurita K."/>
            <person name="Katagiri S."/>
            <person name="Kikuta A."/>
            <person name="Kobayashi H."/>
            <person name="Kobayashi N."/>
            <person name="Machita K."/>
            <person name="Maehara T."/>
            <person name="Masukawa M."/>
            <person name="Mizubayashi T."/>
            <person name="Mukai Y."/>
            <person name="Nagasaki H."/>
            <person name="Nagata Y."/>
            <person name="Naito S."/>
            <person name="Nakashima M."/>
            <person name="Nakama Y."/>
            <person name="Nakamichi Y."/>
            <person name="Nakamura M."/>
            <person name="Meguro A."/>
            <person name="Negishi M."/>
            <person name="Ohta I."/>
            <person name="Ohta T."/>
            <person name="Okamoto M."/>
            <person name="Ono N."/>
            <person name="Saji S."/>
            <person name="Sakaguchi M."/>
            <person name="Sakai K."/>
            <person name="Shibata M."/>
            <person name="Shimokawa T."/>
            <person name="Song J."/>
            <person name="Takazaki Y."/>
            <person name="Terasawa K."/>
            <person name="Tsugane M."/>
            <person name="Tsuji K."/>
            <person name="Ueda S."/>
            <person name="Waki K."/>
            <person name="Yamagata H."/>
            <person name="Yamamoto M."/>
            <person name="Yamamoto S."/>
            <person name="Yamane H."/>
            <person name="Yoshiki S."/>
            <person name="Yoshihara R."/>
            <person name="Yukawa K."/>
            <person name="Zhong H."/>
            <person name="Yano M."/>
            <person name="Yuan Q."/>
            <person name="Ouyang S."/>
            <person name="Liu J."/>
            <person name="Jones K.M."/>
            <person name="Gansberger K."/>
            <person name="Moffat K."/>
            <person name="Hill J."/>
            <person name="Bera J."/>
            <person name="Fadrosh D."/>
            <person name="Jin S."/>
            <person name="Johri S."/>
            <person name="Kim M."/>
            <person name="Overton L."/>
            <person name="Reardon M."/>
            <person name="Tsitrin T."/>
            <person name="Vuong H."/>
            <person name="Weaver B."/>
            <person name="Ciecko A."/>
            <person name="Tallon L."/>
            <person name="Jackson J."/>
            <person name="Pai G."/>
            <person name="Aken S.V."/>
            <person name="Utterback T."/>
            <person name="Reidmuller S."/>
            <person name="Feldblyum T."/>
            <person name="Hsiao J."/>
            <person name="Zismann V."/>
            <person name="Iobst S."/>
            <person name="de Vazeille A.R."/>
            <person name="Buell C.R."/>
            <person name="Ying K."/>
            <person name="Li Y."/>
            <person name="Lu T."/>
            <person name="Huang Y."/>
            <person name="Zhao Q."/>
            <person name="Feng Q."/>
            <person name="Zhang L."/>
            <person name="Zhu J."/>
            <person name="Weng Q."/>
            <person name="Mu J."/>
            <person name="Lu Y."/>
            <person name="Fan D."/>
            <person name="Liu Y."/>
            <person name="Guan J."/>
            <person name="Zhang Y."/>
            <person name="Yu S."/>
            <person name="Liu X."/>
            <person name="Zhang Y."/>
            <person name="Hong G."/>
            <person name="Han B."/>
            <person name="Choisne N."/>
            <person name="Demange N."/>
            <person name="Orjeda G."/>
            <person name="Samain S."/>
            <person name="Cattolico L."/>
            <person name="Pelletier E."/>
            <person name="Couloux A."/>
            <person name="Segurens B."/>
            <person name="Wincker P."/>
            <person name="D'Hont A."/>
            <person name="Scarpelli C."/>
            <person name="Weissenbach J."/>
            <person name="Salanoubat M."/>
            <person name="Quetier F."/>
            <person name="Yu Y."/>
            <person name="Kim H.R."/>
            <person name="Rambo T."/>
            <person name="Currie J."/>
            <person name="Collura K."/>
            <person name="Luo M."/>
            <person name="Yang T."/>
            <person name="Ammiraju J.S.S."/>
            <person name="Engler F."/>
            <person name="Soderlund C."/>
            <person name="Wing R.A."/>
            <person name="Palmer L.E."/>
            <person name="de la Bastide M."/>
            <person name="Spiegel L."/>
            <person name="Nascimento L."/>
            <person name="Zutavern T."/>
            <person name="O'Shaughnessy A."/>
            <person name="Dike S."/>
            <person name="Dedhia N."/>
            <person name="Preston R."/>
            <person name="Balija V."/>
            <person name="McCombie W.R."/>
            <person name="Chow T."/>
            <person name="Chen H."/>
            <person name="Chung M."/>
            <person name="Chen C."/>
            <person name="Shaw J."/>
            <person name="Wu H."/>
            <person name="Hsiao K."/>
            <person name="Chao Y."/>
            <person name="Chu M."/>
            <person name="Cheng C."/>
            <person name="Hour A."/>
            <person name="Lee P."/>
            <person name="Lin S."/>
            <person name="Lin Y."/>
            <person name="Liou J."/>
            <person name="Liu S."/>
            <person name="Hsing Y."/>
            <person name="Raghuvanshi S."/>
            <person name="Mohanty A."/>
            <person name="Bharti A.K."/>
            <person name="Gaur A."/>
            <person name="Gupta V."/>
            <person name="Kumar D."/>
            <person name="Ravi V."/>
            <person name="Vij S."/>
            <person name="Kapur A."/>
            <person name="Khurana P."/>
            <person name="Khurana P."/>
            <person name="Khurana J.P."/>
            <person name="Tyagi A.K."/>
            <person name="Gaikwad K."/>
            <person name="Singh A."/>
            <person name="Dalal V."/>
            <person name="Srivastava S."/>
            <person name="Dixit A."/>
            <person name="Pal A.K."/>
            <person name="Ghazi I.A."/>
            <person name="Yadav M."/>
            <person name="Pandit A."/>
            <person name="Bhargava A."/>
            <person name="Sureshbabu K."/>
            <person name="Batra K."/>
            <person name="Sharma T.R."/>
            <person name="Mohapatra T."/>
            <person name="Singh N.K."/>
            <person name="Messing J."/>
            <person name="Nelson A.B."/>
            <person name="Fuks G."/>
            <person name="Kavchok S."/>
            <person name="Keizer G."/>
            <person name="Linton E."/>
            <person name="Llaca V."/>
            <person name="Song R."/>
            <person name="Tanyolac B."/>
            <person name="Young S."/>
            <person name="Ho-Il K."/>
            <person name="Hahn J.H."/>
            <person name="Sangsakoo G."/>
            <person name="Vanavichit A."/>
            <person name="de Mattos Luiz.A.T."/>
            <person name="Zimmer P.D."/>
            <person name="Malone G."/>
            <person name="Dellagostin O."/>
            <person name="de Oliveira A.C."/>
            <person name="Bevan M."/>
            <person name="Bancroft I."/>
            <person name="Minx P."/>
            <person name="Cordum H."/>
            <person name="Wilson R."/>
            <person name="Cheng Z."/>
            <person name="Jin W."/>
            <person name="Jiang J."/>
            <person name="Leong S.A."/>
            <person name="Iwama H."/>
            <person name="Gojobori T."/>
            <person name="Itoh T."/>
            <person name="Niimura Y."/>
            <person name="Fujii Y."/>
            <person name="Habara T."/>
            <person name="Sakai H."/>
            <person name="Sato Y."/>
            <person name="Wilson G."/>
            <person name="Kumar K."/>
            <person name="McCouch S."/>
            <person name="Juretic N."/>
            <person name="Hoen D."/>
            <person name="Wright S."/>
            <person name="Bruskiewich R."/>
            <person name="Bureau T."/>
            <person name="Miyao A."/>
            <person name="Hirochika H."/>
            <person name="Nishikawa T."/>
            <person name="Kadowaki K."/>
            <person name="Sugiura M."/>
            <person name="Burr B."/>
            <person name="Sasaki T."/>
        </authorList>
    </citation>
    <scope>NUCLEOTIDE SEQUENCE [LARGE SCALE GENOMIC DNA]</scope>
    <source>
        <strain evidence="5">cv. Nipponbare</strain>
    </source>
</reference>
<gene>
    <name evidence="4" type="ordered locus">Os03g0283000</name>
</gene>
<reference evidence="5" key="7">
    <citation type="journal article" date="2008" name="Nucleic Acids Res.">
        <title>The rice annotation project database (RAP-DB): 2008 update.</title>
        <authorList>
            <consortium name="The rice annotation project (RAP)"/>
        </authorList>
    </citation>
    <scope>GENOME REANNOTATION</scope>
    <source>
        <strain evidence="5">cv. Nipponbare</strain>
    </source>
</reference>
<reference evidence="4" key="8">
    <citation type="submission" date="2009-08" db="EMBL/GenBank/DDBJ databases">
        <title>Oryza sativa nipponbare(GA3) genomic DNA, chromosome 3.</title>
        <authorList>
            <consortium name="IRGSP(International Rice Genome Sequencing Project)"/>
        </authorList>
    </citation>
    <scope>NUCLEOTIDE SEQUENCE</scope>
</reference>
<dbReference type="SUPFAM" id="SSF47616">
    <property type="entry name" value="GST C-terminal domain-like"/>
    <property type="match status" value="1"/>
</dbReference>
<dbReference type="InterPro" id="IPR044629">
    <property type="entry name" value="GSTL1/2/3"/>
</dbReference>
<dbReference type="EMBL" id="AP008209">
    <property type="protein sequence ID" value="BAF11664.1"/>
    <property type="molecule type" value="Genomic_DNA"/>
</dbReference>
<dbReference type="Gene3D" id="1.20.1050.10">
    <property type="match status" value="1"/>
</dbReference>
<dbReference type="OMA" id="LICICQI"/>
<dbReference type="SFLD" id="SFLDS00019">
    <property type="entry name" value="Glutathione_Transferase_(cytos"/>
    <property type="match status" value="1"/>
</dbReference>
<protein>
    <submittedName>
        <fullName evidence="3">Dehydroascorbate reductase</fullName>
    </submittedName>
    <submittedName>
        <fullName evidence="4">Os03g0283000 protein</fullName>
    </submittedName>
</protein>
<reference evidence="4" key="9">
    <citation type="submission" date="2009-08" db="EMBL/GenBank/DDBJ databases">
        <title>The Second Rice Annotation Project Meeting (RAP2).</title>
        <authorList>
            <consortium name="The Rice Annotation Project (RAP)"/>
        </authorList>
    </citation>
    <scope>NUCLEOTIDE SEQUENCE</scope>
</reference>
<dbReference type="PANTHER" id="PTHR44328:SF10">
    <property type="entry name" value="PROTEIN, PUTATIVE, EXPRESSED-RELATED"/>
    <property type="match status" value="1"/>
</dbReference>